<feature type="non-terminal residue" evidence="1">
    <location>
        <position position="115"/>
    </location>
</feature>
<dbReference type="HOGENOM" id="CLU_2114792_0_0_1"/>
<proteinExistence type="predicted"/>
<dbReference type="AlphaFoldDB" id="U9TNW4"/>
<dbReference type="EMBL" id="KI288457">
    <property type="protein sequence ID" value="ESA09122.1"/>
    <property type="molecule type" value="Genomic_DNA"/>
</dbReference>
<accession>U9TNW4</accession>
<gene>
    <name evidence="1" type="ORF">GLOINDRAFT_324846</name>
</gene>
<dbReference type="Gene3D" id="3.30.710.10">
    <property type="entry name" value="Potassium Channel Kv1.1, Chain A"/>
    <property type="match status" value="1"/>
</dbReference>
<evidence type="ECO:0000313" key="1">
    <source>
        <dbReference type="EMBL" id="ESA09122.1"/>
    </source>
</evidence>
<protein>
    <submittedName>
        <fullName evidence="1">Uncharacterized protein</fullName>
    </submittedName>
</protein>
<organism evidence="1">
    <name type="scientific">Rhizophagus irregularis (strain DAOM 181602 / DAOM 197198 / MUCL 43194)</name>
    <name type="common">Arbuscular mycorrhizal fungus</name>
    <name type="synonym">Glomus intraradices</name>
    <dbReference type="NCBI Taxonomy" id="747089"/>
    <lineage>
        <taxon>Eukaryota</taxon>
        <taxon>Fungi</taxon>
        <taxon>Fungi incertae sedis</taxon>
        <taxon>Mucoromycota</taxon>
        <taxon>Glomeromycotina</taxon>
        <taxon>Glomeromycetes</taxon>
        <taxon>Glomerales</taxon>
        <taxon>Glomeraceae</taxon>
        <taxon>Rhizophagus</taxon>
    </lineage>
</organism>
<name>U9TNW4_RHIID</name>
<reference evidence="1" key="1">
    <citation type="submission" date="2013-07" db="EMBL/GenBank/DDBJ databases">
        <title>The genome of an arbuscular mycorrhizal fungus provides insights into the evolution of the oldest plant symbiosis.</title>
        <authorList>
            <consortium name="DOE Joint Genome Institute"/>
            <person name="Tisserant E."/>
            <person name="Malbreil M."/>
            <person name="Kuo A."/>
            <person name="Kohler A."/>
            <person name="Symeonidi A."/>
            <person name="Balestrini R."/>
            <person name="Charron P."/>
            <person name="Duensing N."/>
            <person name="Frei-dit-Frey N."/>
            <person name="Gianinazzi-Pearson V."/>
            <person name="Gilbert B."/>
            <person name="Handa Y."/>
            <person name="Hijri M."/>
            <person name="Kaul R."/>
            <person name="Kawaguchi M."/>
            <person name="Krajinski F."/>
            <person name="Lammers P."/>
            <person name="Lapierre D."/>
            <person name="Masclaux F.G."/>
            <person name="Murat C."/>
            <person name="Morin E."/>
            <person name="Ndikumana S."/>
            <person name="Pagni M."/>
            <person name="Petitpierre D."/>
            <person name="Requena N."/>
            <person name="Rosikiewicz P."/>
            <person name="Riley R."/>
            <person name="Saito K."/>
            <person name="San Clemente H."/>
            <person name="Shapiro H."/>
            <person name="van Tuinen D."/>
            <person name="Becard G."/>
            <person name="Bonfante P."/>
            <person name="Paszkowski U."/>
            <person name="Shachar-Hill Y."/>
            <person name="Young J.P."/>
            <person name="Sanders I.R."/>
            <person name="Henrissat B."/>
            <person name="Rensing S.A."/>
            <person name="Grigoriev I.V."/>
            <person name="Corradi N."/>
            <person name="Roux C."/>
            <person name="Martin F."/>
        </authorList>
    </citation>
    <scope>NUCLEOTIDE SEQUENCE</scope>
    <source>
        <strain evidence="1">DAOM 197198</strain>
    </source>
</reference>
<sequence length="115" mass="13534">MTTQFLPHLSRNFLKLLEDKYRVHSIIIETRSTYVQDAISNGLARKENDIFILELPDISVDVFDILIRNMSKWFCLKKKSKKRAKAKSTEERLKLCADEINTFSFEEKPINIKVK</sequence>
<dbReference type="InterPro" id="IPR011333">
    <property type="entry name" value="SKP1/BTB/POZ_sf"/>
</dbReference>